<sequence>MGTWCINIFPLLIYGINYFSKNRSNDSRFAIHDYINNSSEYKIFIPHNTEVKTFSYRTSFSAPQSNYYTLRFRDAKNGRWLSFIFFNYPMDKRLAFDAVMDEKEALLTINKDDLKNPNYGTKENPIPVFKVRENIPDSVSKNRGYEDGWNVDITENQFKYNVEQYLTYIMPKDEFKKR</sequence>
<dbReference type="OrthoDB" id="761145at2"/>
<dbReference type="EMBL" id="QNQU01000019">
    <property type="protein sequence ID" value="RBQ03846.1"/>
    <property type="molecule type" value="Genomic_DNA"/>
</dbReference>
<gene>
    <name evidence="2" type="ORF">DRW42_20370</name>
</gene>
<evidence type="ECO:0000259" key="1">
    <source>
        <dbReference type="Pfam" id="PF26603"/>
    </source>
</evidence>
<feature type="domain" description="DUF8188" evidence="1">
    <location>
        <begin position="30"/>
        <end position="178"/>
    </location>
</feature>
<dbReference type="Proteomes" id="UP000252081">
    <property type="component" value="Unassembled WGS sequence"/>
</dbReference>
<organism evidence="2 3">
    <name type="scientific">Pedobacter miscanthi</name>
    <dbReference type="NCBI Taxonomy" id="2259170"/>
    <lineage>
        <taxon>Bacteria</taxon>
        <taxon>Pseudomonadati</taxon>
        <taxon>Bacteroidota</taxon>
        <taxon>Sphingobacteriia</taxon>
        <taxon>Sphingobacteriales</taxon>
        <taxon>Sphingobacteriaceae</taxon>
        <taxon>Pedobacter</taxon>
    </lineage>
</organism>
<evidence type="ECO:0000313" key="2">
    <source>
        <dbReference type="EMBL" id="RBQ03846.1"/>
    </source>
</evidence>
<protein>
    <recommendedName>
        <fullName evidence="1">DUF8188 domain-containing protein</fullName>
    </recommendedName>
</protein>
<dbReference type="AlphaFoldDB" id="A0A366KQA5"/>
<dbReference type="Pfam" id="PF26603">
    <property type="entry name" value="DUF8188"/>
    <property type="match status" value="1"/>
</dbReference>
<keyword evidence="3" id="KW-1185">Reference proteome</keyword>
<feature type="non-terminal residue" evidence="2">
    <location>
        <position position="178"/>
    </location>
</feature>
<reference evidence="2 3" key="1">
    <citation type="submission" date="2018-07" db="EMBL/GenBank/DDBJ databases">
        <title>A draft genome of a endophytic bacteria, a new species of Pedobacter.</title>
        <authorList>
            <person name="Zhang Z.D."/>
            <person name="Chen Z.J."/>
        </authorList>
    </citation>
    <scope>NUCLEOTIDE SEQUENCE [LARGE SCALE GENOMIC DNA]</scope>
    <source>
        <strain evidence="2 3">RS10</strain>
    </source>
</reference>
<dbReference type="InterPro" id="IPR058501">
    <property type="entry name" value="DUF8188"/>
</dbReference>
<dbReference type="RefSeq" id="WP_113950674.1">
    <property type="nucleotide sequence ID" value="NZ_QNQU01000019.1"/>
</dbReference>
<proteinExistence type="predicted"/>
<accession>A0A366KQA5</accession>
<name>A0A366KQA5_9SPHI</name>
<comment type="caution">
    <text evidence="2">The sequence shown here is derived from an EMBL/GenBank/DDBJ whole genome shotgun (WGS) entry which is preliminary data.</text>
</comment>
<evidence type="ECO:0000313" key="3">
    <source>
        <dbReference type="Proteomes" id="UP000252081"/>
    </source>
</evidence>